<dbReference type="PROSITE" id="PS50039">
    <property type="entry name" value="FORK_HEAD_3"/>
    <property type="match status" value="1"/>
</dbReference>
<dbReference type="SUPFAM" id="SSF46785">
    <property type="entry name" value="Winged helix' DNA-binding domain"/>
    <property type="match status" value="1"/>
</dbReference>
<dbReference type="EMBL" id="OU899035">
    <property type="protein sequence ID" value="CAH1726233.1"/>
    <property type="molecule type" value="Genomic_DNA"/>
</dbReference>
<dbReference type="GO" id="GO:0003700">
    <property type="term" value="F:DNA-binding transcription factor activity"/>
    <property type="evidence" value="ECO:0007669"/>
    <property type="project" value="InterPro"/>
</dbReference>
<feature type="DNA-binding region" description="Fork-head" evidence="2">
    <location>
        <begin position="216"/>
        <end position="296"/>
    </location>
</feature>
<keyword evidence="2" id="KW-0539">Nucleus</keyword>
<protein>
    <recommendedName>
        <fullName evidence="4">Fork-head domain-containing protein</fullName>
    </recommendedName>
</protein>
<evidence type="ECO:0000313" key="6">
    <source>
        <dbReference type="Proteomes" id="UP001154329"/>
    </source>
</evidence>
<sequence length="346" mass="40689">MTKPFQENFNEKIIRKRKKSQKNMQNTKRRYDAMKEHNYFRDSKKKRSRWPNETVNFTEEITNNNDELDSSLDWFMDLSSSDDEEEDLTDISLSLLLKRELEKDLQKKCKNKKSPNDLNLLHEDQLYDELNNNNNHNLLNISNDTSNIICENQLINDEKESNVVPLVSLTNDATIIQNPNITNGIESQIKLSGQPCKELVMSFDLLPNVSVYKKVSPPLQWKHLIYLAIKNSSTENVTCYDIERFIRYWFPYYNNRPYVKFINFILNCADSYFNKNYFFSNILPINMGKNSTWTVNNIYINTLEENLMTIVENNEDEIKAAMTNPEKLSTILNGYSVFYLGLSKNL</sequence>
<dbReference type="InterPro" id="IPR036388">
    <property type="entry name" value="WH-like_DNA-bd_sf"/>
</dbReference>
<dbReference type="InterPro" id="IPR036390">
    <property type="entry name" value="WH_DNA-bd_sf"/>
</dbReference>
<accession>A0A9P0J5N9</accession>
<dbReference type="Gene3D" id="1.10.10.10">
    <property type="entry name" value="Winged helix-like DNA-binding domain superfamily/Winged helix DNA-binding domain"/>
    <property type="match status" value="1"/>
</dbReference>
<dbReference type="Proteomes" id="UP001154329">
    <property type="component" value="Chromosome 2"/>
</dbReference>
<evidence type="ECO:0000259" key="4">
    <source>
        <dbReference type="PROSITE" id="PS50039"/>
    </source>
</evidence>
<feature type="coiled-coil region" evidence="3">
    <location>
        <begin position="10"/>
        <end position="37"/>
    </location>
</feature>
<evidence type="ECO:0000256" key="3">
    <source>
        <dbReference type="SAM" id="Coils"/>
    </source>
</evidence>
<gene>
    <name evidence="5" type="ORF">APHIGO_LOCUS7159</name>
</gene>
<proteinExistence type="predicted"/>
<reference evidence="5" key="2">
    <citation type="submission" date="2022-10" db="EMBL/GenBank/DDBJ databases">
        <authorList>
            <consortium name="ENA_rothamsted_submissions"/>
            <consortium name="culmorum"/>
            <person name="King R."/>
        </authorList>
    </citation>
    <scope>NUCLEOTIDE SEQUENCE</scope>
</reference>
<evidence type="ECO:0000256" key="1">
    <source>
        <dbReference type="ARBA" id="ARBA00023125"/>
    </source>
</evidence>
<feature type="domain" description="Fork-head" evidence="4">
    <location>
        <begin position="216"/>
        <end position="296"/>
    </location>
</feature>
<evidence type="ECO:0000256" key="2">
    <source>
        <dbReference type="PROSITE-ProRule" id="PRU00089"/>
    </source>
</evidence>
<reference evidence="5" key="1">
    <citation type="submission" date="2022-02" db="EMBL/GenBank/DDBJ databases">
        <authorList>
            <person name="King R."/>
        </authorList>
    </citation>
    <scope>NUCLEOTIDE SEQUENCE</scope>
</reference>
<keyword evidence="6" id="KW-1185">Reference proteome</keyword>
<evidence type="ECO:0000313" key="5">
    <source>
        <dbReference type="EMBL" id="CAH1726233.1"/>
    </source>
</evidence>
<dbReference type="GO" id="GO:0043565">
    <property type="term" value="F:sequence-specific DNA binding"/>
    <property type="evidence" value="ECO:0007669"/>
    <property type="project" value="InterPro"/>
</dbReference>
<keyword evidence="3" id="KW-0175">Coiled coil</keyword>
<dbReference type="GO" id="GO:0005634">
    <property type="term" value="C:nucleus"/>
    <property type="evidence" value="ECO:0007669"/>
    <property type="project" value="UniProtKB-SubCell"/>
</dbReference>
<comment type="subcellular location">
    <subcellularLocation>
        <location evidence="2">Nucleus</location>
    </subcellularLocation>
</comment>
<dbReference type="AlphaFoldDB" id="A0A9P0J5N9"/>
<organism evidence="5 6">
    <name type="scientific">Aphis gossypii</name>
    <name type="common">Cotton aphid</name>
    <dbReference type="NCBI Taxonomy" id="80765"/>
    <lineage>
        <taxon>Eukaryota</taxon>
        <taxon>Metazoa</taxon>
        <taxon>Ecdysozoa</taxon>
        <taxon>Arthropoda</taxon>
        <taxon>Hexapoda</taxon>
        <taxon>Insecta</taxon>
        <taxon>Pterygota</taxon>
        <taxon>Neoptera</taxon>
        <taxon>Paraneoptera</taxon>
        <taxon>Hemiptera</taxon>
        <taxon>Sternorrhyncha</taxon>
        <taxon>Aphidomorpha</taxon>
        <taxon>Aphidoidea</taxon>
        <taxon>Aphididae</taxon>
        <taxon>Aphidini</taxon>
        <taxon>Aphis</taxon>
        <taxon>Aphis</taxon>
    </lineage>
</organism>
<keyword evidence="1 2" id="KW-0238">DNA-binding</keyword>
<name>A0A9P0J5N9_APHGO</name>
<dbReference type="InterPro" id="IPR001766">
    <property type="entry name" value="Fork_head_dom"/>
</dbReference>